<protein>
    <recommendedName>
        <fullName evidence="3">HTH cro/C1-type domain-containing protein</fullName>
    </recommendedName>
</protein>
<dbReference type="Proteomes" id="UP000007844">
    <property type="component" value="Chromosome"/>
</dbReference>
<organism evidence="1 2">
    <name type="scientific">Desulfocurvibacter africanus subsp. africanus str. Walvis Bay</name>
    <dbReference type="NCBI Taxonomy" id="690850"/>
    <lineage>
        <taxon>Bacteria</taxon>
        <taxon>Pseudomonadati</taxon>
        <taxon>Thermodesulfobacteriota</taxon>
        <taxon>Desulfovibrionia</taxon>
        <taxon>Desulfovibrionales</taxon>
        <taxon>Desulfovibrionaceae</taxon>
        <taxon>Desulfocurvibacter</taxon>
    </lineage>
</organism>
<reference evidence="1 2" key="1">
    <citation type="journal article" date="2011" name="J. Bacteriol.">
        <title>Genome sequence of the mercury-methylating and pleomorphic Desulfovibrio africanus Strain Walvis Bay.</title>
        <authorList>
            <person name="Brown S.D."/>
            <person name="Wall J.D."/>
            <person name="Kucken A.M."/>
            <person name="Gilmour C.C."/>
            <person name="Podar M."/>
            <person name="Brandt C.C."/>
            <person name="Teshima H."/>
            <person name="Detter J.C."/>
            <person name="Han C.S."/>
            <person name="Land M.L."/>
            <person name="Lucas S."/>
            <person name="Han J."/>
            <person name="Pennacchio L."/>
            <person name="Nolan M."/>
            <person name="Pitluck S."/>
            <person name="Woyke T."/>
            <person name="Goodwin L."/>
            <person name="Palumbo A.V."/>
            <person name="Elias D.A."/>
        </authorList>
    </citation>
    <scope>NUCLEOTIDE SEQUENCE [LARGE SCALE GENOMIC DNA]</scope>
    <source>
        <strain evidence="1 2">Walvis Bay</strain>
    </source>
</reference>
<name>F3YVY5_DESAF</name>
<evidence type="ECO:0000313" key="1">
    <source>
        <dbReference type="EMBL" id="EGJ49015.1"/>
    </source>
</evidence>
<evidence type="ECO:0008006" key="3">
    <source>
        <dbReference type="Google" id="ProtNLM"/>
    </source>
</evidence>
<dbReference type="STRING" id="690850.Desaf_0663"/>
<dbReference type="KEGG" id="daf:Desaf_0663"/>
<dbReference type="RefSeq" id="WP_014258851.1">
    <property type="nucleotide sequence ID" value="NC_016629.1"/>
</dbReference>
<gene>
    <name evidence="1" type="ORF">Desaf_0663</name>
</gene>
<keyword evidence="2" id="KW-1185">Reference proteome</keyword>
<sequence length="86" mass="10128">MKKKEYRKTRRGRERDTFGIKRWMDDESIRNVDVAEKAECDPKWVSKVLHGEKNYRVVLQAFLDLGCPREMLALPEDMENDGQKAA</sequence>
<proteinExistence type="predicted"/>
<evidence type="ECO:0000313" key="2">
    <source>
        <dbReference type="Proteomes" id="UP000007844"/>
    </source>
</evidence>
<accession>F3YVY5</accession>
<dbReference type="AlphaFoldDB" id="F3YVY5"/>
<dbReference type="HOGENOM" id="CLU_195877_0_0_7"/>
<dbReference type="EMBL" id="CP003221">
    <property type="protein sequence ID" value="EGJ49015.1"/>
    <property type="molecule type" value="Genomic_DNA"/>
</dbReference>